<evidence type="ECO:0000259" key="7">
    <source>
        <dbReference type="PROSITE" id="PS51007"/>
    </source>
</evidence>
<dbReference type="SUPFAM" id="SSF50952">
    <property type="entry name" value="Soluble quinoprotein glucose dehydrogenase"/>
    <property type="match status" value="1"/>
</dbReference>
<dbReference type="GO" id="GO:0046872">
    <property type="term" value="F:metal ion binding"/>
    <property type="evidence" value="ECO:0007669"/>
    <property type="project" value="UniProtKB-KW"/>
</dbReference>
<evidence type="ECO:0000256" key="2">
    <source>
        <dbReference type="ARBA" id="ARBA00022723"/>
    </source>
</evidence>
<dbReference type="InterPro" id="IPR009056">
    <property type="entry name" value="Cyt_c-like_dom"/>
</dbReference>
<dbReference type="GO" id="GO:0020037">
    <property type="term" value="F:heme binding"/>
    <property type="evidence" value="ECO:0007669"/>
    <property type="project" value="InterPro"/>
</dbReference>
<dbReference type="InterPro" id="IPR011042">
    <property type="entry name" value="6-blade_b-propeller_TolB-like"/>
</dbReference>
<reference evidence="8 9" key="1">
    <citation type="submission" date="2019-03" db="EMBL/GenBank/DDBJ databases">
        <title>Genomic Encyclopedia of Type Strains, Phase III (KMG-III): the genomes of soil and plant-associated and newly described type strains.</title>
        <authorList>
            <person name="Whitman W."/>
        </authorList>
    </citation>
    <scope>NUCLEOTIDE SEQUENCE [LARGE SCALE GENOMIC DNA]</scope>
    <source>
        <strain evidence="8 9">LMG 29544</strain>
    </source>
</reference>
<feature type="signal peptide" evidence="6">
    <location>
        <begin position="1"/>
        <end position="18"/>
    </location>
</feature>
<dbReference type="Pfam" id="PF22807">
    <property type="entry name" value="TrAA12"/>
    <property type="match status" value="1"/>
</dbReference>
<evidence type="ECO:0000256" key="6">
    <source>
        <dbReference type="SAM" id="SignalP"/>
    </source>
</evidence>
<keyword evidence="6" id="KW-0732">Signal</keyword>
<keyword evidence="1 4" id="KW-0349">Heme</keyword>
<keyword evidence="2 4" id="KW-0479">Metal-binding</keyword>
<evidence type="ECO:0000256" key="4">
    <source>
        <dbReference type="PROSITE-ProRule" id="PRU00433"/>
    </source>
</evidence>
<evidence type="ECO:0000313" key="9">
    <source>
        <dbReference type="Proteomes" id="UP000295509"/>
    </source>
</evidence>
<dbReference type="PROSITE" id="PS51007">
    <property type="entry name" value="CYTC"/>
    <property type="match status" value="1"/>
</dbReference>
<organism evidence="8 9">
    <name type="scientific">Paraburkholderia rhizosphaerae</name>
    <dbReference type="NCBI Taxonomy" id="480658"/>
    <lineage>
        <taxon>Bacteria</taxon>
        <taxon>Pseudomonadati</taxon>
        <taxon>Pseudomonadota</taxon>
        <taxon>Betaproteobacteria</taxon>
        <taxon>Burkholderiales</taxon>
        <taxon>Burkholderiaceae</taxon>
        <taxon>Paraburkholderia</taxon>
    </lineage>
</organism>
<proteinExistence type="predicted"/>
<comment type="caution">
    <text evidence="8">The sequence shown here is derived from an EMBL/GenBank/DDBJ whole genome shotgun (WGS) entry which is preliminary data.</text>
</comment>
<dbReference type="Gene3D" id="1.10.760.10">
    <property type="entry name" value="Cytochrome c-like domain"/>
    <property type="match status" value="1"/>
</dbReference>
<feature type="domain" description="Cytochrome c" evidence="7">
    <location>
        <begin position="512"/>
        <end position="604"/>
    </location>
</feature>
<name>A0A4R8L7W8_9BURK</name>
<dbReference type="InterPro" id="IPR011041">
    <property type="entry name" value="Quinoprot_gluc/sorb_DH_b-prop"/>
</dbReference>
<dbReference type="Proteomes" id="UP000295509">
    <property type="component" value="Unassembled WGS sequence"/>
</dbReference>
<keyword evidence="3 4" id="KW-0408">Iron</keyword>
<dbReference type="EMBL" id="SORE01000030">
    <property type="protein sequence ID" value="TDY38803.1"/>
    <property type="molecule type" value="Genomic_DNA"/>
</dbReference>
<evidence type="ECO:0000256" key="1">
    <source>
        <dbReference type="ARBA" id="ARBA00022617"/>
    </source>
</evidence>
<dbReference type="RefSeq" id="WP_134196700.1">
    <property type="nucleotide sequence ID" value="NZ_JBHLUW010000007.1"/>
</dbReference>
<feature type="region of interest" description="Disordered" evidence="5">
    <location>
        <begin position="473"/>
        <end position="513"/>
    </location>
</feature>
<keyword evidence="9" id="KW-1185">Reference proteome</keyword>
<dbReference type="GO" id="GO:0009055">
    <property type="term" value="F:electron transfer activity"/>
    <property type="evidence" value="ECO:0007669"/>
    <property type="project" value="InterPro"/>
</dbReference>
<dbReference type="SUPFAM" id="SSF46626">
    <property type="entry name" value="Cytochrome c"/>
    <property type="match status" value="1"/>
</dbReference>
<dbReference type="InterPro" id="IPR054539">
    <property type="entry name" value="Beta-prop_PDH"/>
</dbReference>
<dbReference type="InterPro" id="IPR036909">
    <property type="entry name" value="Cyt_c-like_dom_sf"/>
</dbReference>
<sequence>MRVKVASFVRSVARPAVAAAGAAVLAWALAPDAHIVAPAYAAESTAHGAQTCDNAATGITLPPGFCATVFADNIGHARQMAVGPDGTLYVNTWSGNYYKVNTPPPGGFLVALKDTQGDGRAEVVQRFGEGVADGGHGGTGIGFYNNAIYAESNDRIMRYALKPGDVAPSGKGEVIVSGLPTTGDHPMHPFAITPKGEILVDLGSATNACEQQNRTPHSKGNQPCTEKETRGGIWRYDANKTGQKFSPAERYVSGIRNGEGIALDGAGRIYSTQHGRDQLHEDWPELYDAKRGQELPAEEVVELKQGTDYGWPECYFDQTQKKLVLAPEYGGDGKKVGLCSGRSAPVAWYPGHWAPNDMVFYEAQSGAGRFPRAYDGGALIAFHGSWNRAPGPQGGYNVVFQPFHNGKATTPGKFVIFADGFAGAVKEPGQAAFRPSGLVVAHDGALFISDDIHGRIWRVTYHGGNRDALVAAATKPPASQSSSNSELPPEGIHPDAGKAAAGLPVPPGSSPQQVALGARVFEGQVGGATCAGCHGTDGAGSGIGADLTAGKWLWSDGSLAGIQQTITNGVPHPKEHNGAMPPMGGVQLSQEDLKAVAAYVWALGHQSH</sequence>
<evidence type="ECO:0000256" key="5">
    <source>
        <dbReference type="SAM" id="MobiDB-lite"/>
    </source>
</evidence>
<accession>A0A4R8L7W8</accession>
<gene>
    <name evidence="8" type="ORF">BX592_13029</name>
</gene>
<dbReference type="Gene3D" id="2.120.10.30">
    <property type="entry name" value="TolB, C-terminal domain"/>
    <property type="match status" value="1"/>
</dbReference>
<dbReference type="Pfam" id="PF13442">
    <property type="entry name" value="Cytochrome_CBB3"/>
    <property type="match status" value="1"/>
</dbReference>
<dbReference type="AlphaFoldDB" id="A0A4R8L7W8"/>
<protein>
    <submittedName>
        <fullName evidence="8">Glucose/arabinose dehydrogenase</fullName>
    </submittedName>
</protein>
<evidence type="ECO:0000256" key="3">
    <source>
        <dbReference type="ARBA" id="ARBA00023004"/>
    </source>
</evidence>
<feature type="chain" id="PRO_5020449671" evidence="6">
    <location>
        <begin position="19"/>
        <end position="608"/>
    </location>
</feature>
<feature type="compositionally biased region" description="Polar residues" evidence="5">
    <location>
        <begin position="477"/>
        <end position="486"/>
    </location>
</feature>
<evidence type="ECO:0000313" key="8">
    <source>
        <dbReference type="EMBL" id="TDY38803.1"/>
    </source>
</evidence>
<dbReference type="PANTHER" id="PTHR33546:SF1">
    <property type="entry name" value="LARGE, MULTIFUNCTIONAL SECRETED PROTEIN"/>
    <property type="match status" value="1"/>
</dbReference>
<dbReference type="OrthoDB" id="9770043at2"/>
<dbReference type="PANTHER" id="PTHR33546">
    <property type="entry name" value="LARGE, MULTIFUNCTIONAL SECRETED PROTEIN-RELATED"/>
    <property type="match status" value="1"/>
</dbReference>